<sequence length="99" mass="10601">LGLRREGWGRGHKDDLQHPKADVGDGESDVIADILATGLLGVTGEARLLVAPHLLCRSTQDQDAEDEQDDDREPDASDASRVPVYAPATLFIVLGRAGK</sequence>
<dbReference type="AlphaFoldDB" id="A0A3B4TWB4"/>
<keyword evidence="3" id="KW-1185">Reference proteome</keyword>
<organism evidence="2 3">
    <name type="scientific">Seriola dumerili</name>
    <name type="common">Greater amberjack</name>
    <name type="synonym">Caranx dumerili</name>
    <dbReference type="NCBI Taxonomy" id="41447"/>
    <lineage>
        <taxon>Eukaryota</taxon>
        <taxon>Metazoa</taxon>
        <taxon>Chordata</taxon>
        <taxon>Craniata</taxon>
        <taxon>Vertebrata</taxon>
        <taxon>Euteleostomi</taxon>
        <taxon>Actinopterygii</taxon>
        <taxon>Neopterygii</taxon>
        <taxon>Teleostei</taxon>
        <taxon>Neoteleostei</taxon>
        <taxon>Acanthomorphata</taxon>
        <taxon>Carangaria</taxon>
        <taxon>Carangiformes</taxon>
        <taxon>Carangidae</taxon>
        <taxon>Seriola</taxon>
    </lineage>
</organism>
<feature type="compositionally biased region" description="Acidic residues" evidence="1">
    <location>
        <begin position="62"/>
        <end position="73"/>
    </location>
</feature>
<proteinExistence type="predicted"/>
<feature type="compositionally biased region" description="Basic and acidic residues" evidence="1">
    <location>
        <begin position="1"/>
        <end position="23"/>
    </location>
</feature>
<evidence type="ECO:0000313" key="2">
    <source>
        <dbReference type="Ensembl" id="ENSSDUP00000010586.1"/>
    </source>
</evidence>
<feature type="region of interest" description="Disordered" evidence="1">
    <location>
        <begin position="1"/>
        <end position="25"/>
    </location>
</feature>
<reference evidence="2" key="2">
    <citation type="submission" date="2025-09" db="UniProtKB">
        <authorList>
            <consortium name="Ensembl"/>
        </authorList>
    </citation>
    <scope>IDENTIFICATION</scope>
</reference>
<dbReference type="Ensembl" id="ENSSDUT00000010783.1">
    <property type="protein sequence ID" value="ENSSDUP00000010586.1"/>
    <property type="gene ID" value="ENSSDUG00000007750.1"/>
</dbReference>
<dbReference type="GeneTree" id="ENSGT01150000287066"/>
<reference evidence="2" key="1">
    <citation type="submission" date="2025-08" db="UniProtKB">
        <authorList>
            <consortium name="Ensembl"/>
        </authorList>
    </citation>
    <scope>IDENTIFICATION</scope>
</reference>
<accession>A0A3B4TWB4</accession>
<dbReference type="STRING" id="41447.ENSSDUP00000010586"/>
<evidence type="ECO:0000256" key="1">
    <source>
        <dbReference type="SAM" id="MobiDB-lite"/>
    </source>
</evidence>
<dbReference type="OMA" id="DQDELEC"/>
<protein>
    <submittedName>
        <fullName evidence="2">Uncharacterized protein</fullName>
    </submittedName>
</protein>
<name>A0A3B4TWB4_SERDU</name>
<dbReference type="Proteomes" id="UP000261420">
    <property type="component" value="Unplaced"/>
</dbReference>
<evidence type="ECO:0000313" key="3">
    <source>
        <dbReference type="Proteomes" id="UP000261420"/>
    </source>
</evidence>
<feature type="region of interest" description="Disordered" evidence="1">
    <location>
        <begin position="59"/>
        <end position="82"/>
    </location>
</feature>